<protein>
    <submittedName>
        <fullName evidence="2">Uncharacterized protein</fullName>
    </submittedName>
</protein>
<sequence>MLKHEYVRIKIGCRDVTKVPELAEGCLGLHFYDFHFERELEVDPTPPKVPTAIPAPSGNGEKNSDLGERTRKKQKTNEENGKSGSNIVISGDKQYIKTASSLILITPMAKSAPPKVTPTIHHSAPARKQNKYGRNGKLMADAMKSGPKLIPSYVNPFLPLNDKEMSNEVIDALKGMSEGDEKEDLLDEEEGETSQSGEANKHMSGNFQVGLIICHFSNPIDEKDNTSLKDNMLSAETGCLRITHPPSWKDL</sequence>
<dbReference type="PANTHER" id="PTHR33170:SF22">
    <property type="entry name" value="OS10G0417100 PROTEIN"/>
    <property type="match status" value="1"/>
</dbReference>
<feature type="region of interest" description="Disordered" evidence="1">
    <location>
        <begin position="42"/>
        <end position="87"/>
    </location>
</feature>
<dbReference type="AlphaFoldDB" id="A0A0A9F483"/>
<feature type="compositionally biased region" description="Polar residues" evidence="1">
    <location>
        <begin position="193"/>
        <end position="202"/>
    </location>
</feature>
<feature type="region of interest" description="Disordered" evidence="1">
    <location>
        <begin position="179"/>
        <end position="202"/>
    </location>
</feature>
<reference evidence="2" key="1">
    <citation type="submission" date="2014-09" db="EMBL/GenBank/DDBJ databases">
        <authorList>
            <person name="Magalhaes I.L.F."/>
            <person name="Oliveira U."/>
            <person name="Santos F.R."/>
            <person name="Vidigal T.H.D.A."/>
            <person name="Brescovit A.D."/>
            <person name="Santos A.J."/>
        </authorList>
    </citation>
    <scope>NUCLEOTIDE SEQUENCE</scope>
    <source>
        <tissue evidence="2">Shoot tissue taken approximately 20 cm above the soil surface</tissue>
    </source>
</reference>
<evidence type="ECO:0000313" key="2">
    <source>
        <dbReference type="EMBL" id="JAE07855.1"/>
    </source>
</evidence>
<accession>A0A0A9F483</accession>
<dbReference type="EMBL" id="GBRH01190041">
    <property type="protein sequence ID" value="JAE07855.1"/>
    <property type="molecule type" value="Transcribed_RNA"/>
</dbReference>
<feature type="compositionally biased region" description="Basic and acidic residues" evidence="1">
    <location>
        <begin position="62"/>
        <end position="81"/>
    </location>
</feature>
<name>A0A0A9F483_ARUDO</name>
<proteinExistence type="predicted"/>
<organism evidence="2">
    <name type="scientific">Arundo donax</name>
    <name type="common">Giant reed</name>
    <name type="synonym">Donax arundinaceus</name>
    <dbReference type="NCBI Taxonomy" id="35708"/>
    <lineage>
        <taxon>Eukaryota</taxon>
        <taxon>Viridiplantae</taxon>
        <taxon>Streptophyta</taxon>
        <taxon>Embryophyta</taxon>
        <taxon>Tracheophyta</taxon>
        <taxon>Spermatophyta</taxon>
        <taxon>Magnoliopsida</taxon>
        <taxon>Liliopsida</taxon>
        <taxon>Poales</taxon>
        <taxon>Poaceae</taxon>
        <taxon>PACMAD clade</taxon>
        <taxon>Arundinoideae</taxon>
        <taxon>Arundineae</taxon>
        <taxon>Arundo</taxon>
    </lineage>
</organism>
<evidence type="ECO:0000256" key="1">
    <source>
        <dbReference type="SAM" id="MobiDB-lite"/>
    </source>
</evidence>
<dbReference type="PANTHER" id="PTHR33170">
    <property type="entry name" value="DUF4283 DOMAIN-CONTAINING PROTEIN-RELATED"/>
    <property type="match status" value="1"/>
</dbReference>
<reference evidence="2" key="2">
    <citation type="journal article" date="2015" name="Data Brief">
        <title>Shoot transcriptome of the giant reed, Arundo donax.</title>
        <authorList>
            <person name="Barrero R.A."/>
            <person name="Guerrero F.D."/>
            <person name="Moolhuijzen P."/>
            <person name="Goolsby J.A."/>
            <person name="Tidwell J."/>
            <person name="Bellgard S.E."/>
            <person name="Bellgard M.I."/>
        </authorList>
    </citation>
    <scope>NUCLEOTIDE SEQUENCE</scope>
    <source>
        <tissue evidence="2">Shoot tissue taken approximately 20 cm above the soil surface</tissue>
    </source>
</reference>
<feature type="compositionally biased region" description="Acidic residues" evidence="1">
    <location>
        <begin position="179"/>
        <end position="192"/>
    </location>
</feature>